<dbReference type="PANTHER" id="PTHR33018">
    <property type="entry name" value="OS10G0338966 PROTEIN-RELATED"/>
    <property type="match status" value="1"/>
</dbReference>
<proteinExistence type="predicted"/>
<name>A0A438BR30_VITVI</name>
<gene>
    <name evidence="1" type="ORF">CK203_102320</name>
</gene>
<evidence type="ECO:0000313" key="2">
    <source>
        <dbReference type="Proteomes" id="UP000288805"/>
    </source>
</evidence>
<dbReference type="EMBL" id="QGNW01002653">
    <property type="protein sequence ID" value="RVW13425.1"/>
    <property type="molecule type" value="Genomic_DNA"/>
</dbReference>
<dbReference type="Proteomes" id="UP000288805">
    <property type="component" value="Unassembled WGS sequence"/>
</dbReference>
<organism evidence="1 2">
    <name type="scientific">Vitis vinifera</name>
    <name type="common">Grape</name>
    <dbReference type="NCBI Taxonomy" id="29760"/>
    <lineage>
        <taxon>Eukaryota</taxon>
        <taxon>Viridiplantae</taxon>
        <taxon>Streptophyta</taxon>
        <taxon>Embryophyta</taxon>
        <taxon>Tracheophyta</taxon>
        <taxon>Spermatophyta</taxon>
        <taxon>Magnoliopsida</taxon>
        <taxon>eudicotyledons</taxon>
        <taxon>Gunneridae</taxon>
        <taxon>Pentapetalae</taxon>
        <taxon>rosids</taxon>
        <taxon>Vitales</taxon>
        <taxon>Vitaceae</taxon>
        <taxon>Viteae</taxon>
        <taxon>Vitis</taxon>
    </lineage>
</organism>
<dbReference type="AlphaFoldDB" id="A0A438BR30"/>
<dbReference type="PANTHER" id="PTHR33018:SF31">
    <property type="entry name" value="TRANSPOSASE, PTTA_EN_SPM, PLANT"/>
    <property type="match status" value="1"/>
</dbReference>
<evidence type="ECO:0008006" key="3">
    <source>
        <dbReference type="Google" id="ProtNLM"/>
    </source>
</evidence>
<evidence type="ECO:0000313" key="1">
    <source>
        <dbReference type="EMBL" id="RVW13425.1"/>
    </source>
</evidence>
<protein>
    <recommendedName>
        <fullName evidence="3">DUF4216 domain-containing protein</fullName>
    </recommendedName>
</protein>
<sequence length="243" mass="28313">MFKIPVFKCDWIDSKNGIKVDDLRWSVVLSTPQQGFLERDEGDDLMGNSTEHYPIISFSFFPQVESFDVMDDFDAICIRGVLARTMVPIRYNSWRYVPIQLKDSLWDTIEDFREVQKERRKKDIYNHHLSMKEYAGLEDEKIAATSNTKIIDRRILSKKTIEKKDDTYDEVVIPVVEKIDKMLKESRESDWIFRGNNDILTEALGTPEYNGRVRAKGKSKPIFPFHGGSCYAGICERILRVTI</sequence>
<comment type="caution">
    <text evidence="1">The sequence shown here is derived from an EMBL/GenBank/DDBJ whole genome shotgun (WGS) entry which is preliminary data.</text>
</comment>
<reference evidence="1 2" key="1">
    <citation type="journal article" date="2018" name="PLoS Genet.">
        <title>Population sequencing reveals clonal diversity and ancestral inbreeding in the grapevine cultivar Chardonnay.</title>
        <authorList>
            <person name="Roach M.J."/>
            <person name="Johnson D.L."/>
            <person name="Bohlmann J."/>
            <person name="van Vuuren H.J."/>
            <person name="Jones S.J."/>
            <person name="Pretorius I.S."/>
            <person name="Schmidt S.A."/>
            <person name="Borneman A.R."/>
        </authorList>
    </citation>
    <scope>NUCLEOTIDE SEQUENCE [LARGE SCALE GENOMIC DNA]</scope>
    <source>
        <strain evidence="2">cv. Chardonnay</strain>
        <tissue evidence="1">Leaf</tissue>
    </source>
</reference>
<accession>A0A438BR30</accession>